<reference evidence="1" key="1">
    <citation type="submission" date="2021-06" db="EMBL/GenBank/DDBJ databases">
        <authorList>
            <person name="Hodson N. C."/>
            <person name="Mongue J. A."/>
            <person name="Jaron S. K."/>
        </authorList>
    </citation>
    <scope>NUCLEOTIDE SEQUENCE</scope>
</reference>
<comment type="caution">
    <text evidence="1">The sequence shown here is derived from an EMBL/GenBank/DDBJ whole genome shotgun (WGS) entry which is preliminary data.</text>
</comment>
<proteinExistence type="predicted"/>
<sequence length="221" mass="25107">MCADRNVAGRPLPSPESFRTKRIKSGVGIVWKKSNFFVNPVPSSIIGTYVITPCNIEKRIIFEIEDIKQKENNCVAVVPQAWIPDDGMRLWPPGTNPQKIAKSVRNSEIPSDLDSWTKSECIVIHMFEYYESARCKLDTATFTSDLNETEDDVARKPIGKRINQRSNDSGPNNKRVKSKLVMYSTPANLTDSLTDLAENRTHFVTEHSNLMRTIPRQIIRI</sequence>
<evidence type="ECO:0000313" key="1">
    <source>
        <dbReference type="EMBL" id="CAG7823920.1"/>
    </source>
</evidence>
<gene>
    <name evidence="1" type="ORF">AFUS01_LOCUS34108</name>
</gene>
<dbReference type="OrthoDB" id="6779016at2759"/>
<dbReference type="Proteomes" id="UP000708208">
    <property type="component" value="Unassembled WGS sequence"/>
</dbReference>
<dbReference type="EMBL" id="CAJVCH010531024">
    <property type="protein sequence ID" value="CAG7823920.1"/>
    <property type="molecule type" value="Genomic_DNA"/>
</dbReference>
<accession>A0A8J2PW33</accession>
<protein>
    <submittedName>
        <fullName evidence="1">Uncharacterized protein</fullName>
    </submittedName>
</protein>
<keyword evidence="2" id="KW-1185">Reference proteome</keyword>
<name>A0A8J2PW33_9HEXA</name>
<evidence type="ECO:0000313" key="2">
    <source>
        <dbReference type="Proteomes" id="UP000708208"/>
    </source>
</evidence>
<dbReference type="AlphaFoldDB" id="A0A8J2PW33"/>
<organism evidence="1 2">
    <name type="scientific">Allacma fusca</name>
    <dbReference type="NCBI Taxonomy" id="39272"/>
    <lineage>
        <taxon>Eukaryota</taxon>
        <taxon>Metazoa</taxon>
        <taxon>Ecdysozoa</taxon>
        <taxon>Arthropoda</taxon>
        <taxon>Hexapoda</taxon>
        <taxon>Collembola</taxon>
        <taxon>Symphypleona</taxon>
        <taxon>Sminthuridae</taxon>
        <taxon>Allacma</taxon>
    </lineage>
</organism>